<feature type="active site" description="Proton acceptor" evidence="16">
    <location>
        <position position="91"/>
    </location>
</feature>
<comment type="catalytic activity">
    <reaction evidence="1 16">
        <text>(R)-pantothenate + ATP = (R)-4'-phosphopantothenate + ADP + H(+)</text>
        <dbReference type="Rhea" id="RHEA:16373"/>
        <dbReference type="ChEBI" id="CHEBI:10986"/>
        <dbReference type="ChEBI" id="CHEBI:15378"/>
        <dbReference type="ChEBI" id="CHEBI:29032"/>
        <dbReference type="ChEBI" id="CHEBI:30616"/>
        <dbReference type="ChEBI" id="CHEBI:456216"/>
        <dbReference type="EC" id="2.7.1.33"/>
    </reaction>
</comment>
<feature type="binding site" evidence="16">
    <location>
        <position position="112"/>
    </location>
    <ligand>
        <name>K(+)</name>
        <dbReference type="ChEBI" id="CHEBI:29103"/>
    </ligand>
</feature>
<feature type="binding site" evidence="16">
    <location>
        <begin position="6"/>
        <end position="13"/>
    </location>
    <ligand>
        <name>ATP</name>
        <dbReference type="ChEBI" id="CHEBI:30616"/>
    </ligand>
</feature>
<evidence type="ECO:0000256" key="4">
    <source>
        <dbReference type="ARBA" id="ARBA00005225"/>
    </source>
</evidence>
<name>A0A1E7Q1U0_9GAMM</name>
<evidence type="ECO:0000256" key="9">
    <source>
        <dbReference type="ARBA" id="ARBA00022741"/>
    </source>
</evidence>
<dbReference type="UniPathway" id="UPA00241">
    <property type="reaction ID" value="UER00352"/>
</dbReference>
<dbReference type="PANTHER" id="PTHR34265:SF1">
    <property type="entry name" value="TYPE III PANTOTHENATE KINASE"/>
    <property type="match status" value="1"/>
</dbReference>
<dbReference type="GO" id="GO:0005737">
    <property type="term" value="C:cytoplasm"/>
    <property type="evidence" value="ECO:0007669"/>
    <property type="project" value="UniProtKB-SubCell"/>
</dbReference>
<evidence type="ECO:0000256" key="10">
    <source>
        <dbReference type="ARBA" id="ARBA00022777"/>
    </source>
</evidence>
<dbReference type="Proteomes" id="UP000242258">
    <property type="component" value="Unassembled WGS sequence"/>
</dbReference>
<dbReference type="PANTHER" id="PTHR34265">
    <property type="entry name" value="TYPE III PANTOTHENATE KINASE"/>
    <property type="match status" value="1"/>
</dbReference>
<evidence type="ECO:0000256" key="2">
    <source>
        <dbReference type="ARBA" id="ARBA00001958"/>
    </source>
</evidence>
<comment type="cofactor">
    <cofactor evidence="16">
        <name>NH4(+)</name>
        <dbReference type="ChEBI" id="CHEBI:28938"/>
    </cofactor>
    <cofactor evidence="16">
        <name>K(+)</name>
        <dbReference type="ChEBI" id="CHEBI:29103"/>
    </cofactor>
    <text evidence="16">A monovalent cation. Ammonium or potassium.</text>
</comment>
<keyword evidence="10 16" id="KW-0418">Kinase</keyword>
<comment type="similarity">
    <text evidence="14 16">Belongs to the type III pantothenate kinase family.</text>
</comment>
<feature type="binding site" evidence="16">
    <location>
        <position position="167"/>
    </location>
    <ligand>
        <name>substrate</name>
    </ligand>
</feature>
<evidence type="ECO:0000256" key="15">
    <source>
        <dbReference type="ARBA" id="ARBA00040883"/>
    </source>
</evidence>
<evidence type="ECO:0000256" key="16">
    <source>
        <dbReference type="HAMAP-Rule" id="MF_01274"/>
    </source>
</evidence>
<dbReference type="GO" id="GO:0005524">
    <property type="term" value="F:ATP binding"/>
    <property type="evidence" value="ECO:0007669"/>
    <property type="project" value="UniProtKB-UniRule"/>
</dbReference>
<comment type="cofactor">
    <cofactor evidence="2">
        <name>K(+)</name>
        <dbReference type="ChEBI" id="CHEBI:29103"/>
    </cofactor>
</comment>
<dbReference type="GO" id="GO:0004594">
    <property type="term" value="F:pantothenate kinase activity"/>
    <property type="evidence" value="ECO:0007669"/>
    <property type="project" value="UniProtKB-UniRule"/>
</dbReference>
<evidence type="ECO:0000256" key="7">
    <source>
        <dbReference type="ARBA" id="ARBA00022490"/>
    </source>
</evidence>
<dbReference type="InterPro" id="IPR043129">
    <property type="entry name" value="ATPase_NBD"/>
</dbReference>
<dbReference type="EC" id="2.7.1.33" evidence="6 16"/>
<evidence type="ECO:0000256" key="3">
    <source>
        <dbReference type="ARBA" id="ARBA00004496"/>
    </source>
</evidence>
<gene>
    <name evidence="16" type="primary">coaX</name>
    <name evidence="17" type="ORF">BI198_00250</name>
</gene>
<sequence>MYLLLDIGNTRCKAALYENGSLRLVQDLATMDINPTDIEAVIVASVAADEQLQVLKQKLKLTDVRWIQVQSEAAAFGIRNSYSEPEKLGVDRWLAMIAAKQQLPNHSIMVIDAGTAVTIDWLDPQGSHQGGWIIPGLAMQQRAVVSNTAKVLNANEFKPVLAPANNTATALQSGCLAAVIGAIQLAWQNHPTQQIILTGGDSLLLASHLDSLPIIIEPLLVFHGLSRYCRL</sequence>
<evidence type="ECO:0000256" key="13">
    <source>
        <dbReference type="ARBA" id="ARBA00022993"/>
    </source>
</evidence>
<dbReference type="Gene3D" id="3.30.420.40">
    <property type="match status" value="2"/>
</dbReference>
<dbReference type="STRING" id="1628148.BI198_00250"/>
<protein>
    <recommendedName>
        <fullName evidence="15 16">Type III pantothenate kinase</fullName>
        <ecNumber evidence="6 16">2.7.1.33</ecNumber>
    </recommendedName>
    <alternativeName>
        <fullName evidence="16">PanK-III</fullName>
    </alternativeName>
    <alternativeName>
        <fullName evidence="16">Pantothenic acid kinase</fullName>
    </alternativeName>
</protein>
<dbReference type="AlphaFoldDB" id="A0A1E7Q1U0"/>
<dbReference type="Pfam" id="PF03309">
    <property type="entry name" value="Pan_kinase"/>
    <property type="match status" value="1"/>
</dbReference>
<feature type="binding site" evidence="16">
    <location>
        <begin position="89"/>
        <end position="92"/>
    </location>
    <ligand>
        <name>substrate</name>
    </ligand>
</feature>
<dbReference type="GO" id="GO:0046872">
    <property type="term" value="F:metal ion binding"/>
    <property type="evidence" value="ECO:0007669"/>
    <property type="project" value="UniProtKB-KW"/>
</dbReference>
<reference evidence="18" key="1">
    <citation type="submission" date="2016-09" db="EMBL/GenBank/DDBJ databases">
        <authorList>
            <person name="Wan X."/>
            <person name="Hou S."/>
        </authorList>
    </citation>
    <scope>NUCLEOTIDE SEQUENCE [LARGE SCALE GENOMIC DNA]</scope>
    <source>
        <strain evidence="18">KH87</strain>
    </source>
</reference>
<dbReference type="GO" id="GO:0015937">
    <property type="term" value="P:coenzyme A biosynthetic process"/>
    <property type="evidence" value="ECO:0007669"/>
    <property type="project" value="UniProtKB-UniRule"/>
</dbReference>
<evidence type="ECO:0000256" key="11">
    <source>
        <dbReference type="ARBA" id="ARBA00022840"/>
    </source>
</evidence>
<evidence type="ECO:0000256" key="14">
    <source>
        <dbReference type="ARBA" id="ARBA00038036"/>
    </source>
</evidence>
<keyword evidence="13 16" id="KW-0173">Coenzyme A biosynthesis</keyword>
<evidence type="ECO:0000256" key="8">
    <source>
        <dbReference type="ARBA" id="ARBA00022679"/>
    </source>
</evidence>
<evidence type="ECO:0000313" key="17">
    <source>
        <dbReference type="EMBL" id="OEY68165.1"/>
    </source>
</evidence>
<evidence type="ECO:0000256" key="5">
    <source>
        <dbReference type="ARBA" id="ARBA00011738"/>
    </source>
</evidence>
<dbReference type="HAMAP" id="MF_01274">
    <property type="entry name" value="Pantothen_kinase_3"/>
    <property type="match status" value="1"/>
</dbReference>
<dbReference type="SUPFAM" id="SSF53067">
    <property type="entry name" value="Actin-like ATPase domain"/>
    <property type="match status" value="2"/>
</dbReference>
<keyword evidence="18" id="KW-1185">Reference proteome</keyword>
<comment type="pathway">
    <text evidence="4 16">Cofactor biosynthesis; coenzyme A biosynthesis; CoA from (R)-pantothenate: step 1/5.</text>
</comment>
<evidence type="ECO:0000256" key="6">
    <source>
        <dbReference type="ARBA" id="ARBA00012102"/>
    </source>
</evidence>
<dbReference type="OrthoDB" id="9781305at2"/>
<accession>A0A1E7Q1U0</accession>
<organism evidence="17 18">
    <name type="scientific">Rheinheimera salexigens</name>
    <dbReference type="NCBI Taxonomy" id="1628148"/>
    <lineage>
        <taxon>Bacteria</taxon>
        <taxon>Pseudomonadati</taxon>
        <taxon>Pseudomonadota</taxon>
        <taxon>Gammaproteobacteria</taxon>
        <taxon>Chromatiales</taxon>
        <taxon>Chromatiaceae</taxon>
        <taxon>Rheinheimera</taxon>
    </lineage>
</organism>
<dbReference type="EMBL" id="MKEK01000001">
    <property type="protein sequence ID" value="OEY68165.1"/>
    <property type="molecule type" value="Genomic_DNA"/>
</dbReference>
<dbReference type="NCBIfam" id="TIGR00671">
    <property type="entry name" value="baf"/>
    <property type="match status" value="1"/>
</dbReference>
<keyword evidence="16" id="KW-0479">Metal-binding</keyword>
<comment type="subunit">
    <text evidence="5 16">Homodimer.</text>
</comment>
<evidence type="ECO:0000256" key="12">
    <source>
        <dbReference type="ARBA" id="ARBA00022958"/>
    </source>
</evidence>
<dbReference type="CDD" id="cd24015">
    <property type="entry name" value="ASKHA_NBD_PanK-III"/>
    <property type="match status" value="1"/>
</dbReference>
<comment type="caution">
    <text evidence="17">The sequence shown here is derived from an EMBL/GenBank/DDBJ whole genome shotgun (WGS) entry which is preliminary data.</text>
</comment>
<keyword evidence="8 16" id="KW-0808">Transferase</keyword>
<proteinExistence type="inferred from homology"/>
<keyword evidence="11 16" id="KW-0067">ATP-binding</keyword>
<evidence type="ECO:0000313" key="18">
    <source>
        <dbReference type="Proteomes" id="UP000242258"/>
    </source>
</evidence>
<dbReference type="InterPro" id="IPR004619">
    <property type="entry name" value="Type_III_PanK"/>
</dbReference>
<keyword evidence="9 16" id="KW-0547">Nucleotide-binding</keyword>
<comment type="function">
    <text evidence="16">Catalyzes the phosphorylation of pantothenate (Pan), the first step in CoA biosynthesis.</text>
</comment>
<evidence type="ECO:0000256" key="1">
    <source>
        <dbReference type="ARBA" id="ARBA00001206"/>
    </source>
</evidence>
<keyword evidence="12 16" id="KW-0630">Potassium</keyword>
<feature type="binding site" evidence="16">
    <location>
        <position position="82"/>
    </location>
    <ligand>
        <name>substrate</name>
    </ligand>
</feature>
<feature type="binding site" evidence="16">
    <location>
        <position position="115"/>
    </location>
    <ligand>
        <name>ATP</name>
        <dbReference type="ChEBI" id="CHEBI:30616"/>
    </ligand>
</feature>
<comment type="subcellular location">
    <subcellularLocation>
        <location evidence="3 16">Cytoplasm</location>
    </subcellularLocation>
</comment>
<keyword evidence="7 16" id="KW-0963">Cytoplasm</keyword>